<dbReference type="EMBL" id="CAJNJA010097108">
    <property type="protein sequence ID" value="CAE7942581.1"/>
    <property type="molecule type" value="Genomic_DNA"/>
</dbReference>
<keyword evidence="1" id="KW-0677">Repeat</keyword>
<gene>
    <name evidence="6" type="primary">cmk2</name>
    <name evidence="6" type="ORF">SNEC2469_LOCUS34718</name>
</gene>
<dbReference type="Pfam" id="PF00069">
    <property type="entry name" value="Pkinase"/>
    <property type="match status" value="1"/>
</dbReference>
<protein>
    <submittedName>
        <fullName evidence="6">Cmk2 protein</fullName>
    </submittedName>
</protein>
<feature type="region of interest" description="Disordered" evidence="4">
    <location>
        <begin position="572"/>
        <end position="717"/>
    </location>
</feature>
<evidence type="ECO:0000256" key="2">
    <source>
        <dbReference type="PROSITE-ProRule" id="PRU00708"/>
    </source>
</evidence>
<feature type="compositionally biased region" description="Basic and acidic residues" evidence="4">
    <location>
        <begin position="589"/>
        <end position="615"/>
    </location>
</feature>
<dbReference type="InterPro" id="IPR011990">
    <property type="entry name" value="TPR-like_helical_dom_sf"/>
</dbReference>
<feature type="binding site" evidence="3">
    <location>
        <position position="789"/>
    </location>
    <ligand>
        <name>ATP</name>
        <dbReference type="ChEBI" id="CHEBI:30616"/>
    </ligand>
</feature>
<evidence type="ECO:0000256" key="1">
    <source>
        <dbReference type="ARBA" id="ARBA00022737"/>
    </source>
</evidence>
<evidence type="ECO:0000259" key="5">
    <source>
        <dbReference type="PROSITE" id="PS50011"/>
    </source>
</evidence>
<feature type="compositionally biased region" description="Basic and acidic residues" evidence="4">
    <location>
        <begin position="655"/>
        <end position="664"/>
    </location>
</feature>
<keyword evidence="3" id="KW-0547">Nucleotide-binding</keyword>
<dbReference type="PROSITE" id="PS51375">
    <property type="entry name" value="PPR"/>
    <property type="match status" value="1"/>
</dbReference>
<feature type="domain" description="Protein kinase" evidence="5">
    <location>
        <begin position="760"/>
        <end position="944"/>
    </location>
</feature>
<evidence type="ECO:0000256" key="4">
    <source>
        <dbReference type="SAM" id="MobiDB-lite"/>
    </source>
</evidence>
<evidence type="ECO:0000256" key="3">
    <source>
        <dbReference type="PROSITE-ProRule" id="PRU10141"/>
    </source>
</evidence>
<dbReference type="Proteomes" id="UP000601435">
    <property type="component" value="Unassembled WGS sequence"/>
</dbReference>
<evidence type="ECO:0000313" key="6">
    <source>
        <dbReference type="EMBL" id="CAE7942581.1"/>
    </source>
</evidence>
<dbReference type="InterPro" id="IPR017441">
    <property type="entry name" value="Protein_kinase_ATP_BS"/>
</dbReference>
<dbReference type="AlphaFoldDB" id="A0A813CD02"/>
<keyword evidence="3" id="KW-0067">ATP-binding</keyword>
<dbReference type="GO" id="GO:0004672">
    <property type="term" value="F:protein kinase activity"/>
    <property type="evidence" value="ECO:0007669"/>
    <property type="project" value="InterPro"/>
</dbReference>
<dbReference type="PANTHER" id="PTHR47447:SF17">
    <property type="entry name" value="OS12G0638900 PROTEIN"/>
    <property type="match status" value="1"/>
</dbReference>
<name>A0A813CD02_9DINO</name>
<feature type="non-terminal residue" evidence="6">
    <location>
        <position position="944"/>
    </location>
</feature>
<dbReference type="PROSITE" id="PS50011">
    <property type="entry name" value="PROTEIN_KINASE_DOM"/>
    <property type="match status" value="1"/>
</dbReference>
<dbReference type="GO" id="GO:0005524">
    <property type="term" value="F:ATP binding"/>
    <property type="evidence" value="ECO:0007669"/>
    <property type="project" value="UniProtKB-UniRule"/>
</dbReference>
<dbReference type="Gene3D" id="3.30.200.20">
    <property type="entry name" value="Phosphorylase Kinase, domain 1"/>
    <property type="match status" value="1"/>
</dbReference>
<comment type="caution">
    <text evidence="6">The sequence shown here is derived from an EMBL/GenBank/DDBJ whole genome shotgun (WGS) entry which is preliminary data.</text>
</comment>
<sequence>MKRGAGNVIVLKSSIAVQEGASTQSNAIGCIDLRSGLLAAARQGRPRAALRYLRRLMGPLQALREEQSTAGLLDQISLVFLACERGGESSLAEQWLHRIRAAGHAPTAEHFWYSMKAFAKKGLSRDAERCFREMLRCCLQATAMECTMMIRASGKSGDSQRALAWLMRMHGAQLTVDVFAYNAVLGAYSMEGDFRSALNLVKAMESGFLHSIKPDAASYAAAANACTSSETRRRHHLADLAEQLVERSRSAMMEVDGAVYRKLLRHGARQGDAERVGRLLSRMAALCTDPGPSAILEALSACSTAPFLGLAGNLLEKHPRGALLLARPFVELGDWRRVQRLGRDTGTAMAVLQGDTVCVWPMLRLMALSEAVPRRRQKCLEAAADFLLAGGQLSAKDENPCSAAAVLLRRGLGGRAVSHRHRNAAGHSPLRSSRQSHLGCASRVSAALDAEDPKQAEVWLRRWMQLACLPRLTEVSAADRTGPRRRAIVSWRDHEVSPLMRRQEEVRRSMQDRGNTGKPSPQQRYRESAEERGLAAAARLAAAVAAATSHHPAPAVQAHASAENFRLRRHSTGCRTAPGQPTPSVRQAWTDDRQDAKERPREGPQSEMRARETRQPRVAPGEVAPRIDTSPLRPRLARAQSARRPTRPSAPARARSADPRRRQEGAFGGFVPERREEADPSLMEDVAKPEKPRPSGPAGIPSPRLHGAQAAGARRSTGQILTATVAAVASRRASTGSMSIMDQQPTPFRSLSSKIFSGSYSVAKFLGRGASASVWEAVRSDNEQRVAVKVFDQGQRDKRQAHREMKVLSRVRHPRIVEAFEVIETPRYAQLVCEVGEKAEAIKHSERFQRLQERTSVVVASAAEGVKRAREKIGRPANAIEFEAQLESRAKSTRTLASIVEMHKSWVQSISAGNKEGPRVVSGDHELGFKEMFLQSRALEYSME</sequence>
<accession>A0A813CD02</accession>
<dbReference type="SUPFAM" id="SSF56112">
    <property type="entry name" value="Protein kinase-like (PK-like)"/>
    <property type="match status" value="1"/>
</dbReference>
<feature type="region of interest" description="Disordered" evidence="4">
    <location>
        <begin position="500"/>
        <end position="532"/>
    </location>
</feature>
<keyword evidence="7" id="KW-1185">Reference proteome</keyword>
<evidence type="ECO:0000313" key="7">
    <source>
        <dbReference type="Proteomes" id="UP000601435"/>
    </source>
</evidence>
<dbReference type="Gene3D" id="1.25.40.10">
    <property type="entry name" value="Tetratricopeptide repeat domain"/>
    <property type="match status" value="2"/>
</dbReference>
<reference evidence="6" key="1">
    <citation type="submission" date="2021-02" db="EMBL/GenBank/DDBJ databases">
        <authorList>
            <person name="Dougan E. K."/>
            <person name="Rhodes N."/>
            <person name="Thang M."/>
            <person name="Chan C."/>
        </authorList>
    </citation>
    <scope>NUCLEOTIDE SEQUENCE</scope>
</reference>
<proteinExistence type="predicted"/>
<dbReference type="InterPro" id="IPR000719">
    <property type="entry name" value="Prot_kinase_dom"/>
</dbReference>
<feature type="compositionally biased region" description="Basic and acidic residues" evidence="4">
    <location>
        <begin position="500"/>
        <end position="511"/>
    </location>
</feature>
<dbReference type="PROSITE" id="PS00107">
    <property type="entry name" value="PROTEIN_KINASE_ATP"/>
    <property type="match status" value="1"/>
</dbReference>
<feature type="compositionally biased region" description="Low complexity" evidence="4">
    <location>
        <begin position="637"/>
        <end position="654"/>
    </location>
</feature>
<dbReference type="PANTHER" id="PTHR47447">
    <property type="entry name" value="OS03G0856100 PROTEIN"/>
    <property type="match status" value="1"/>
</dbReference>
<dbReference type="SMART" id="SM00220">
    <property type="entry name" value="S_TKc"/>
    <property type="match status" value="1"/>
</dbReference>
<dbReference type="OrthoDB" id="447915at2759"/>
<organism evidence="6 7">
    <name type="scientific">Symbiodinium necroappetens</name>
    <dbReference type="NCBI Taxonomy" id="1628268"/>
    <lineage>
        <taxon>Eukaryota</taxon>
        <taxon>Sar</taxon>
        <taxon>Alveolata</taxon>
        <taxon>Dinophyceae</taxon>
        <taxon>Suessiales</taxon>
        <taxon>Symbiodiniaceae</taxon>
        <taxon>Symbiodinium</taxon>
    </lineage>
</organism>
<dbReference type="Pfam" id="PF13812">
    <property type="entry name" value="PPR_3"/>
    <property type="match status" value="1"/>
</dbReference>
<dbReference type="InterPro" id="IPR011009">
    <property type="entry name" value="Kinase-like_dom_sf"/>
</dbReference>
<dbReference type="InterPro" id="IPR002885">
    <property type="entry name" value="PPR_rpt"/>
</dbReference>
<feature type="repeat" description="PPR" evidence="2">
    <location>
        <begin position="177"/>
        <end position="211"/>
    </location>
</feature>
<feature type="compositionally biased region" description="Polar residues" evidence="4">
    <location>
        <begin position="512"/>
        <end position="523"/>
    </location>
</feature>